<dbReference type="Proteomes" id="UP000646523">
    <property type="component" value="Unassembled WGS sequence"/>
</dbReference>
<name>A0A917Z8M8_9ACTN</name>
<dbReference type="AlphaFoldDB" id="A0A917Z8M8"/>
<dbReference type="EMBL" id="BMNH01000018">
    <property type="protein sequence ID" value="GGO75964.1"/>
    <property type="molecule type" value="Genomic_DNA"/>
</dbReference>
<sequence>MVVKELHGPHVARVREGHEVIDWSDPVPRCESVRVRSHTCECLVTVYELCAAGGLVHIRRTVRAAGGNRVSESPWLRAAEGNRLWESLLAGGAR</sequence>
<gene>
    <name evidence="1" type="ORF">GCM10012289_52260</name>
</gene>
<reference evidence="1" key="1">
    <citation type="journal article" date="2014" name="Int. J. Syst. Evol. Microbiol.">
        <title>Complete genome sequence of Corynebacterium casei LMG S-19264T (=DSM 44701T), isolated from a smear-ripened cheese.</title>
        <authorList>
            <consortium name="US DOE Joint Genome Institute (JGI-PGF)"/>
            <person name="Walter F."/>
            <person name="Albersmeier A."/>
            <person name="Kalinowski J."/>
            <person name="Ruckert C."/>
        </authorList>
    </citation>
    <scope>NUCLEOTIDE SEQUENCE</scope>
    <source>
        <strain evidence="1">CGMCC 4.7368</strain>
    </source>
</reference>
<keyword evidence="2" id="KW-1185">Reference proteome</keyword>
<reference evidence="1" key="2">
    <citation type="submission" date="2020-09" db="EMBL/GenBank/DDBJ databases">
        <authorList>
            <person name="Sun Q."/>
            <person name="Zhou Y."/>
        </authorList>
    </citation>
    <scope>NUCLEOTIDE SEQUENCE</scope>
    <source>
        <strain evidence="1">CGMCC 4.7368</strain>
    </source>
</reference>
<accession>A0A917Z8M8</accession>
<proteinExistence type="predicted"/>
<comment type="caution">
    <text evidence="1">The sequence shown here is derived from an EMBL/GenBank/DDBJ whole genome shotgun (WGS) entry which is preliminary data.</text>
</comment>
<dbReference type="RefSeq" id="WP_189126805.1">
    <property type="nucleotide sequence ID" value="NZ_BMNH01000018.1"/>
</dbReference>
<evidence type="ECO:0000313" key="2">
    <source>
        <dbReference type="Proteomes" id="UP000646523"/>
    </source>
</evidence>
<organism evidence="1 2">
    <name type="scientific">Nonomuraea cavernae</name>
    <dbReference type="NCBI Taxonomy" id="2045107"/>
    <lineage>
        <taxon>Bacteria</taxon>
        <taxon>Bacillati</taxon>
        <taxon>Actinomycetota</taxon>
        <taxon>Actinomycetes</taxon>
        <taxon>Streptosporangiales</taxon>
        <taxon>Streptosporangiaceae</taxon>
        <taxon>Nonomuraea</taxon>
    </lineage>
</organism>
<protein>
    <submittedName>
        <fullName evidence="1">Uncharacterized protein</fullName>
    </submittedName>
</protein>
<evidence type="ECO:0000313" key="1">
    <source>
        <dbReference type="EMBL" id="GGO75964.1"/>
    </source>
</evidence>